<accession>A0A2N9IXA7</accession>
<evidence type="ECO:0000313" key="1">
    <source>
        <dbReference type="EMBL" id="SPD28789.1"/>
    </source>
</evidence>
<protein>
    <submittedName>
        <fullName evidence="1">Uncharacterized protein</fullName>
    </submittedName>
</protein>
<dbReference type="EMBL" id="OIVN01006245">
    <property type="protein sequence ID" value="SPD28789.1"/>
    <property type="molecule type" value="Genomic_DNA"/>
</dbReference>
<gene>
    <name evidence="1" type="ORF">FSB_LOCUS56671</name>
</gene>
<proteinExistence type="predicted"/>
<name>A0A2N9IXA7_FAGSY</name>
<dbReference type="AlphaFoldDB" id="A0A2N9IXA7"/>
<organism evidence="1">
    <name type="scientific">Fagus sylvatica</name>
    <name type="common">Beechnut</name>
    <dbReference type="NCBI Taxonomy" id="28930"/>
    <lineage>
        <taxon>Eukaryota</taxon>
        <taxon>Viridiplantae</taxon>
        <taxon>Streptophyta</taxon>
        <taxon>Embryophyta</taxon>
        <taxon>Tracheophyta</taxon>
        <taxon>Spermatophyta</taxon>
        <taxon>Magnoliopsida</taxon>
        <taxon>eudicotyledons</taxon>
        <taxon>Gunneridae</taxon>
        <taxon>Pentapetalae</taxon>
        <taxon>rosids</taxon>
        <taxon>fabids</taxon>
        <taxon>Fagales</taxon>
        <taxon>Fagaceae</taxon>
        <taxon>Fagus</taxon>
    </lineage>
</organism>
<sequence length="109" mass="12336">MPANRAPSLGANGPHLVRKLQAFRFCSTSAKSRPLADAEETSSLRCRRSSLVRPIKGFAIRVWGLGFGYEWQHHIHPRGSFEAYVFCSFKVFDEMLEPDFPSPKLIKKA</sequence>
<reference evidence="1" key="1">
    <citation type="submission" date="2018-02" db="EMBL/GenBank/DDBJ databases">
        <authorList>
            <person name="Cohen D.B."/>
            <person name="Kent A.D."/>
        </authorList>
    </citation>
    <scope>NUCLEOTIDE SEQUENCE</scope>
</reference>